<dbReference type="STRING" id="329885.A0A4U0TRZ9"/>
<gene>
    <name evidence="8" type="ORF">B0A54_17858</name>
</gene>
<comment type="subcellular location">
    <subcellularLocation>
        <location evidence="1">Nucleus</location>
    </subcellularLocation>
</comment>
<dbReference type="Pfam" id="PF00319">
    <property type="entry name" value="SRF-TF"/>
    <property type="match status" value="1"/>
</dbReference>
<keyword evidence="2" id="KW-0805">Transcription regulation</keyword>
<accession>A0A4U0TRZ9</accession>
<dbReference type="GO" id="GO:0045944">
    <property type="term" value="P:positive regulation of transcription by RNA polymerase II"/>
    <property type="evidence" value="ECO:0007669"/>
    <property type="project" value="UniProtKB-ARBA"/>
</dbReference>
<evidence type="ECO:0000256" key="3">
    <source>
        <dbReference type="ARBA" id="ARBA00023125"/>
    </source>
</evidence>
<protein>
    <recommendedName>
        <fullName evidence="7">MADS-box domain-containing protein</fullName>
    </recommendedName>
</protein>
<keyword evidence="5" id="KW-0539">Nucleus</keyword>
<proteinExistence type="predicted"/>
<evidence type="ECO:0000256" key="6">
    <source>
        <dbReference type="SAM" id="MobiDB-lite"/>
    </source>
</evidence>
<feature type="region of interest" description="Disordered" evidence="6">
    <location>
        <begin position="68"/>
        <end position="102"/>
    </location>
</feature>
<evidence type="ECO:0000313" key="8">
    <source>
        <dbReference type="EMBL" id="TKA24662.1"/>
    </source>
</evidence>
<organism evidence="8 9">
    <name type="scientific">Friedmanniomyces endolithicus</name>
    <dbReference type="NCBI Taxonomy" id="329885"/>
    <lineage>
        <taxon>Eukaryota</taxon>
        <taxon>Fungi</taxon>
        <taxon>Dikarya</taxon>
        <taxon>Ascomycota</taxon>
        <taxon>Pezizomycotina</taxon>
        <taxon>Dothideomycetes</taxon>
        <taxon>Dothideomycetidae</taxon>
        <taxon>Mycosphaerellales</taxon>
        <taxon>Teratosphaeriaceae</taxon>
        <taxon>Friedmanniomyces</taxon>
    </lineage>
</organism>
<dbReference type="GO" id="GO:0003677">
    <property type="term" value="F:DNA binding"/>
    <property type="evidence" value="ECO:0007669"/>
    <property type="project" value="UniProtKB-KW"/>
</dbReference>
<sequence>MARPASSLAKDAFRKRKRTIMKKALELSKRCNAHVYVVLKYHGRFHVYTSEKSRQWPPTVGEIETSYPPANDYGAGDVSTDAANSDAAHRHNADNRAANEDVGVGKAIENTLEPIQAIG</sequence>
<comment type="caution">
    <text evidence="8">The sequence shown here is derived from an EMBL/GenBank/DDBJ whole genome shotgun (WGS) entry which is preliminary data.</text>
</comment>
<dbReference type="Gene3D" id="3.40.1810.10">
    <property type="entry name" value="Transcription factor, MADS-box"/>
    <property type="match status" value="1"/>
</dbReference>
<evidence type="ECO:0000259" key="7">
    <source>
        <dbReference type="PROSITE" id="PS50066"/>
    </source>
</evidence>
<keyword evidence="3" id="KW-0238">DNA-binding</keyword>
<dbReference type="SUPFAM" id="SSF55455">
    <property type="entry name" value="SRF-like"/>
    <property type="match status" value="1"/>
</dbReference>
<dbReference type="PROSITE" id="PS50066">
    <property type="entry name" value="MADS_BOX_2"/>
    <property type="match status" value="1"/>
</dbReference>
<dbReference type="AlphaFoldDB" id="A0A4U0TRZ9"/>
<keyword evidence="4" id="KW-0804">Transcription</keyword>
<evidence type="ECO:0000313" key="9">
    <source>
        <dbReference type="Proteomes" id="UP000310066"/>
    </source>
</evidence>
<name>A0A4U0TRZ9_9PEZI</name>
<dbReference type="InterPro" id="IPR002100">
    <property type="entry name" value="TF_MADSbox"/>
</dbReference>
<feature type="domain" description="MADS-box" evidence="7">
    <location>
        <begin position="13"/>
        <end position="39"/>
    </location>
</feature>
<dbReference type="OrthoDB" id="3650524at2759"/>
<evidence type="ECO:0000256" key="1">
    <source>
        <dbReference type="ARBA" id="ARBA00004123"/>
    </source>
</evidence>
<dbReference type="GO" id="GO:0005634">
    <property type="term" value="C:nucleus"/>
    <property type="evidence" value="ECO:0007669"/>
    <property type="project" value="UniProtKB-SubCell"/>
</dbReference>
<reference evidence="8 9" key="1">
    <citation type="submission" date="2017-03" db="EMBL/GenBank/DDBJ databases">
        <title>Genomes of endolithic fungi from Antarctica.</title>
        <authorList>
            <person name="Coleine C."/>
            <person name="Masonjones S."/>
            <person name="Stajich J.E."/>
        </authorList>
    </citation>
    <scope>NUCLEOTIDE SEQUENCE [LARGE SCALE GENOMIC DNA]</scope>
    <source>
        <strain evidence="8 9">CCFEE 5311</strain>
    </source>
</reference>
<dbReference type="GO" id="GO:0046983">
    <property type="term" value="F:protein dimerization activity"/>
    <property type="evidence" value="ECO:0007669"/>
    <property type="project" value="InterPro"/>
</dbReference>
<evidence type="ECO:0000256" key="4">
    <source>
        <dbReference type="ARBA" id="ARBA00023163"/>
    </source>
</evidence>
<dbReference type="InterPro" id="IPR036879">
    <property type="entry name" value="TF_MADSbox_sf"/>
</dbReference>
<dbReference type="EMBL" id="NAJP01000175">
    <property type="protein sequence ID" value="TKA24662.1"/>
    <property type="molecule type" value="Genomic_DNA"/>
</dbReference>
<dbReference type="Proteomes" id="UP000310066">
    <property type="component" value="Unassembled WGS sequence"/>
</dbReference>
<feature type="compositionally biased region" description="Basic and acidic residues" evidence="6">
    <location>
        <begin position="87"/>
        <end position="99"/>
    </location>
</feature>
<evidence type="ECO:0000256" key="5">
    <source>
        <dbReference type="ARBA" id="ARBA00023242"/>
    </source>
</evidence>
<evidence type="ECO:0000256" key="2">
    <source>
        <dbReference type="ARBA" id="ARBA00023015"/>
    </source>
</evidence>